<dbReference type="GO" id="GO:0008448">
    <property type="term" value="F:N-acetylglucosamine-6-phosphate deacetylase activity"/>
    <property type="evidence" value="ECO:0007669"/>
    <property type="project" value="UniProtKB-UniRule"/>
</dbReference>
<dbReference type="FunFam" id="3.20.20.140:FF:000065">
    <property type="entry name" value="N-acetylglucosamine-6-phosphate deacetylase"/>
    <property type="match status" value="1"/>
</dbReference>
<evidence type="ECO:0000256" key="3">
    <source>
        <dbReference type="ARBA" id="ARBA00018029"/>
    </source>
</evidence>
<evidence type="ECO:0000256" key="11">
    <source>
        <dbReference type="PIRSR" id="PIRSR038994-3"/>
    </source>
</evidence>
<name>A0A9W8DN67_9FUNG</name>
<dbReference type="PANTHER" id="PTHR11113:SF14">
    <property type="entry name" value="N-ACETYLGLUCOSAMINE-6-PHOSPHATE DEACETYLASE"/>
    <property type="match status" value="1"/>
</dbReference>
<dbReference type="PIRSF" id="PIRSF038994">
    <property type="entry name" value="NagA"/>
    <property type="match status" value="1"/>
</dbReference>
<dbReference type="Proteomes" id="UP001150569">
    <property type="component" value="Unassembled WGS sequence"/>
</dbReference>
<organism evidence="13 14">
    <name type="scientific">Tieghemiomyces parasiticus</name>
    <dbReference type="NCBI Taxonomy" id="78921"/>
    <lineage>
        <taxon>Eukaryota</taxon>
        <taxon>Fungi</taxon>
        <taxon>Fungi incertae sedis</taxon>
        <taxon>Zoopagomycota</taxon>
        <taxon>Kickxellomycotina</taxon>
        <taxon>Dimargaritomycetes</taxon>
        <taxon>Dimargaritales</taxon>
        <taxon>Dimargaritaceae</taxon>
        <taxon>Tieghemiomyces</taxon>
    </lineage>
</organism>
<proteinExistence type="inferred from homology"/>
<feature type="binding site" evidence="11">
    <location>
        <position position="205"/>
    </location>
    <ligand>
        <name>Zn(2+)</name>
        <dbReference type="ChEBI" id="CHEBI:29105"/>
    </ligand>
</feature>
<evidence type="ECO:0000256" key="6">
    <source>
        <dbReference type="ARBA" id="ARBA00023277"/>
    </source>
</evidence>
<accession>A0A9W8DN67</accession>
<feature type="binding site" evidence="10">
    <location>
        <position position="146"/>
    </location>
    <ligand>
        <name>substrate</name>
    </ligand>
</feature>
<dbReference type="Gene3D" id="2.30.40.10">
    <property type="entry name" value="Urease, subunit C, domain 1"/>
    <property type="match status" value="1"/>
</dbReference>
<dbReference type="OrthoDB" id="10264777at2759"/>
<feature type="active site" description="Proton donor/acceptor" evidence="9">
    <location>
        <position position="286"/>
    </location>
</feature>
<keyword evidence="6 8" id="KW-0119">Carbohydrate metabolism</keyword>
<dbReference type="InterPro" id="IPR011059">
    <property type="entry name" value="Metal-dep_hydrolase_composite"/>
</dbReference>
<evidence type="ECO:0000256" key="9">
    <source>
        <dbReference type="PIRSR" id="PIRSR038994-1"/>
    </source>
</evidence>
<dbReference type="NCBIfam" id="TIGR00221">
    <property type="entry name" value="nagA"/>
    <property type="match status" value="1"/>
</dbReference>
<evidence type="ECO:0000256" key="5">
    <source>
        <dbReference type="ARBA" id="ARBA00022801"/>
    </source>
</evidence>
<evidence type="ECO:0000256" key="2">
    <source>
        <dbReference type="ARBA" id="ARBA00011899"/>
    </source>
</evidence>
<dbReference type="Pfam" id="PF01979">
    <property type="entry name" value="Amidohydro_1"/>
    <property type="match status" value="1"/>
</dbReference>
<comment type="caution">
    <text evidence="13">The sequence shown here is derived from an EMBL/GenBank/DDBJ whole genome shotgun (WGS) entry which is preliminary data.</text>
</comment>
<feature type="binding site" evidence="10">
    <location>
        <position position="237"/>
    </location>
    <ligand>
        <name>substrate</name>
    </ligand>
</feature>
<keyword evidence="14" id="KW-1185">Reference proteome</keyword>
<dbReference type="PANTHER" id="PTHR11113">
    <property type="entry name" value="N-ACETYLGLUCOSAMINE-6-PHOSPHATE DEACETYLASE"/>
    <property type="match status" value="1"/>
</dbReference>
<evidence type="ECO:0000313" key="13">
    <source>
        <dbReference type="EMBL" id="KAJ1910318.1"/>
    </source>
</evidence>
<evidence type="ECO:0000256" key="1">
    <source>
        <dbReference type="ARBA" id="ARBA00010716"/>
    </source>
</evidence>
<feature type="binding site" evidence="10">
    <location>
        <begin position="320"/>
        <end position="322"/>
    </location>
    <ligand>
        <name>substrate</name>
    </ligand>
</feature>
<sequence length="410" mass="44369">MLIKIYNGRLLRDHQLVENDTLWIEDGKIMDGADVFWHEQRSPDRTIDAGGRIICPGFIDVQINGAFGVDFSEPSTTYAADLKRVARGLLQHGCTAFCPTIVSSRPEVYHKLLPYLVPRAGSRATGAAVLGAHIEGPFICPEKRGAHEPETLRQAPNGFADFEACYGTNGLWDAVRIITLAPDVPGVLDAIPELVRCGLVVSEGHSNATTAQAEEAVRRGARMVTHLYNAMHQFHHRDPGLIGLLGSNVNLPRPHYGIICDGIHVHPNSIKVAYYAHPTGAVIVTDAMSALGLDPGMYSLGKMTVEKFDDRVYLEGTETLAGNVVNMEDSVKNFQRFTGCTTVEVLEAATLHPARVLGITATKGTLAPGADADLLFLDDDLTVRRVFVAGEEVSLLPAEGDTSDAPLDRS</sequence>
<dbReference type="InterPro" id="IPR032466">
    <property type="entry name" value="Metal_Hydrolase"/>
</dbReference>
<dbReference type="InterPro" id="IPR006680">
    <property type="entry name" value="Amidohydro-rel"/>
</dbReference>
<dbReference type="AlphaFoldDB" id="A0A9W8DN67"/>
<comment type="cofactor">
    <cofactor evidence="11">
        <name>a divalent metal cation</name>
        <dbReference type="ChEBI" id="CHEBI:60240"/>
    </cofactor>
    <text evidence="11">Binds 1 divalent metal cation per subunit.</text>
</comment>
<dbReference type="Gene3D" id="3.20.20.140">
    <property type="entry name" value="Metal-dependent hydrolases"/>
    <property type="match status" value="1"/>
</dbReference>
<evidence type="ECO:0000256" key="8">
    <source>
        <dbReference type="PIRNR" id="PIRNR038994"/>
    </source>
</evidence>
<dbReference type="EC" id="3.5.1.25" evidence="2 8"/>
<feature type="binding site" evidence="11">
    <location>
        <position position="135"/>
    </location>
    <ligand>
        <name>Zn(2+)</name>
        <dbReference type="ChEBI" id="CHEBI:29105"/>
    </ligand>
</feature>
<evidence type="ECO:0000259" key="12">
    <source>
        <dbReference type="Pfam" id="PF01979"/>
    </source>
</evidence>
<dbReference type="GO" id="GO:0006046">
    <property type="term" value="P:N-acetylglucosamine catabolic process"/>
    <property type="evidence" value="ECO:0007669"/>
    <property type="project" value="TreeGrafter"/>
</dbReference>
<protein>
    <recommendedName>
        <fullName evidence="3 8">N-acetylglucosamine-6-phosphate deacetylase</fullName>
        <ecNumber evidence="2 8">3.5.1.25</ecNumber>
    </recommendedName>
</protein>
<feature type="binding site" evidence="11">
    <location>
        <position position="226"/>
    </location>
    <ligand>
        <name>Zn(2+)</name>
        <dbReference type="ChEBI" id="CHEBI:29105"/>
    </ligand>
</feature>
<feature type="binding site" evidence="10">
    <location>
        <begin position="229"/>
        <end position="230"/>
    </location>
    <ligand>
        <name>substrate</name>
    </ligand>
</feature>
<keyword evidence="4 11" id="KW-0479">Metal-binding</keyword>
<reference evidence="13" key="1">
    <citation type="submission" date="2022-07" db="EMBL/GenBank/DDBJ databases">
        <title>Phylogenomic reconstructions and comparative analyses of Kickxellomycotina fungi.</title>
        <authorList>
            <person name="Reynolds N.K."/>
            <person name="Stajich J.E."/>
            <person name="Barry K."/>
            <person name="Grigoriev I.V."/>
            <person name="Crous P."/>
            <person name="Smith M.E."/>
        </authorList>
    </citation>
    <scope>NUCLEOTIDE SEQUENCE</scope>
    <source>
        <strain evidence="13">RSA 861</strain>
    </source>
</reference>
<dbReference type="CDD" id="cd00854">
    <property type="entry name" value="NagA"/>
    <property type="match status" value="1"/>
</dbReference>
<feature type="domain" description="Amidohydrolase-related" evidence="12">
    <location>
        <begin position="53"/>
        <end position="393"/>
    </location>
</feature>
<comment type="similarity">
    <text evidence="1 8">Belongs to the metallo-dependent hydrolases superfamily. NagA family.</text>
</comment>
<evidence type="ECO:0000256" key="10">
    <source>
        <dbReference type="PIRSR" id="PIRSR038994-2"/>
    </source>
</evidence>
<dbReference type="GO" id="GO:0046872">
    <property type="term" value="F:metal ion binding"/>
    <property type="evidence" value="ECO:0007669"/>
    <property type="project" value="UniProtKB-KW"/>
</dbReference>
<dbReference type="SUPFAM" id="SSF51338">
    <property type="entry name" value="Composite domain of metallo-dependent hydrolases"/>
    <property type="match status" value="1"/>
</dbReference>
<dbReference type="SUPFAM" id="SSF51556">
    <property type="entry name" value="Metallo-dependent hydrolases"/>
    <property type="match status" value="1"/>
</dbReference>
<gene>
    <name evidence="13" type="primary">NAG2_2</name>
    <name evidence="13" type="ORF">IWQ60_010715</name>
</gene>
<evidence type="ECO:0000256" key="4">
    <source>
        <dbReference type="ARBA" id="ARBA00022723"/>
    </source>
</evidence>
<evidence type="ECO:0000313" key="14">
    <source>
        <dbReference type="Proteomes" id="UP001150569"/>
    </source>
</evidence>
<dbReference type="EMBL" id="JANBPT010001067">
    <property type="protein sequence ID" value="KAJ1910318.1"/>
    <property type="molecule type" value="Genomic_DNA"/>
</dbReference>
<evidence type="ECO:0000256" key="7">
    <source>
        <dbReference type="ARBA" id="ARBA00047647"/>
    </source>
</evidence>
<dbReference type="InterPro" id="IPR003764">
    <property type="entry name" value="GlcNAc_6-P_deAcase"/>
</dbReference>
<keyword evidence="5 8" id="KW-0378">Hydrolase</keyword>
<comment type="catalytic activity">
    <reaction evidence="7 8">
        <text>N-acetyl-D-glucosamine 6-phosphate + H2O = D-glucosamine 6-phosphate + acetate</text>
        <dbReference type="Rhea" id="RHEA:22936"/>
        <dbReference type="ChEBI" id="CHEBI:15377"/>
        <dbReference type="ChEBI" id="CHEBI:30089"/>
        <dbReference type="ChEBI" id="CHEBI:57513"/>
        <dbReference type="ChEBI" id="CHEBI:58725"/>
        <dbReference type="EC" id="3.5.1.25"/>
    </reaction>
</comment>
<feature type="binding site" evidence="10">
    <location>
        <position position="264"/>
    </location>
    <ligand>
        <name>substrate</name>
    </ligand>
</feature>